<evidence type="ECO:0000313" key="11">
    <source>
        <dbReference type="Proteomes" id="UP001163328"/>
    </source>
</evidence>
<gene>
    <name evidence="10" type="ORF">K5I29_07065</name>
</gene>
<keyword evidence="5 7" id="KW-1133">Transmembrane helix</keyword>
<dbReference type="SUPFAM" id="SSF144091">
    <property type="entry name" value="Rhomboid-like"/>
    <property type="match status" value="1"/>
</dbReference>
<dbReference type="RefSeq" id="WP_264431970.1">
    <property type="nucleotide sequence ID" value="NZ_CP081495.1"/>
</dbReference>
<dbReference type="GO" id="GO:0008233">
    <property type="term" value="F:peptidase activity"/>
    <property type="evidence" value="ECO:0007669"/>
    <property type="project" value="UniProtKB-KW"/>
</dbReference>
<evidence type="ECO:0000256" key="4">
    <source>
        <dbReference type="ARBA" id="ARBA00022801"/>
    </source>
</evidence>
<dbReference type="InterPro" id="IPR022764">
    <property type="entry name" value="Peptidase_S54_rhomboid_dom"/>
</dbReference>
<dbReference type="Proteomes" id="UP001163328">
    <property type="component" value="Chromosome"/>
</dbReference>
<feature type="transmembrane region" description="Helical" evidence="7">
    <location>
        <begin position="20"/>
        <end position="38"/>
    </location>
</feature>
<feature type="transmembrane region" description="Helical" evidence="7">
    <location>
        <begin position="101"/>
        <end position="123"/>
    </location>
</feature>
<keyword evidence="4" id="KW-0378">Hydrolase</keyword>
<keyword evidence="3 7" id="KW-0812">Transmembrane</keyword>
<feature type="transmembrane region" description="Helical" evidence="7">
    <location>
        <begin position="129"/>
        <end position="148"/>
    </location>
</feature>
<keyword evidence="6 7" id="KW-0472">Membrane</keyword>
<dbReference type="Pfam" id="PF20216">
    <property type="entry name" value="DUF6576"/>
    <property type="match status" value="1"/>
</dbReference>
<evidence type="ECO:0000259" key="8">
    <source>
        <dbReference type="Pfam" id="PF01694"/>
    </source>
</evidence>
<feature type="domain" description="Peptidase S54 rhomboid" evidence="8">
    <location>
        <begin position="62"/>
        <end position="203"/>
    </location>
</feature>
<proteinExistence type="inferred from homology"/>
<comment type="subcellular location">
    <subcellularLocation>
        <location evidence="1">Membrane</location>
        <topology evidence="1">Multi-pass membrane protein</topology>
    </subcellularLocation>
</comment>
<dbReference type="InterPro" id="IPR035952">
    <property type="entry name" value="Rhomboid-like_sf"/>
</dbReference>
<dbReference type="EMBL" id="CP081495">
    <property type="protein sequence ID" value="UYW00335.1"/>
    <property type="molecule type" value="Genomic_DNA"/>
</dbReference>
<dbReference type="Gene3D" id="1.20.1540.10">
    <property type="entry name" value="Rhomboid-like"/>
    <property type="match status" value="1"/>
</dbReference>
<dbReference type="GO" id="GO:0006508">
    <property type="term" value="P:proteolysis"/>
    <property type="evidence" value="ECO:0007669"/>
    <property type="project" value="UniProtKB-KW"/>
</dbReference>
<organism evidence="10 11">
    <name type="scientific">Flavobacterium agricola</name>
    <dbReference type="NCBI Taxonomy" id="2870839"/>
    <lineage>
        <taxon>Bacteria</taxon>
        <taxon>Pseudomonadati</taxon>
        <taxon>Bacteroidota</taxon>
        <taxon>Flavobacteriia</taxon>
        <taxon>Flavobacteriales</taxon>
        <taxon>Flavobacteriaceae</taxon>
        <taxon>Flavobacterium</taxon>
    </lineage>
</organism>
<evidence type="ECO:0000256" key="6">
    <source>
        <dbReference type="ARBA" id="ARBA00023136"/>
    </source>
</evidence>
<evidence type="ECO:0000313" key="10">
    <source>
        <dbReference type="EMBL" id="UYW00335.1"/>
    </source>
</evidence>
<comment type="similarity">
    <text evidence="2">Belongs to the peptidase S54 family.</text>
</comment>
<evidence type="ECO:0000256" key="1">
    <source>
        <dbReference type="ARBA" id="ARBA00004141"/>
    </source>
</evidence>
<feature type="domain" description="DUF6576" evidence="9">
    <location>
        <begin position="254"/>
        <end position="282"/>
    </location>
</feature>
<feature type="transmembrane region" description="Helical" evidence="7">
    <location>
        <begin position="65"/>
        <end position="89"/>
    </location>
</feature>
<feature type="transmembrane region" description="Helical" evidence="7">
    <location>
        <begin position="185"/>
        <end position="203"/>
    </location>
</feature>
<sequence length="287" mass="33240">MRFIQDLKTYYNHEQSYQKIIIWNVALAVVFLIFNAYYKPGYQFLIDWFSLSSHGWQSLYKPWTYVTYAFLHADFFHLLSNVIMLFFAARLFYTLFTDKQFVTVYFLGVIFSGLVYSLVSVLFGKPTVLVGASAGILAVLFTVLTYNPHAEVKLLLIGRIKLWMIGAFLILFFVIQIPSSNFGGHVAHFAGAFFGFLYAKLLAQGIDLSKKMELFFNFFIKQNKRKKHTKNTPFKKVYYNNKTTESTAKKVELDKQKRINEILDKISSSGYDSLTAEEKDYLFKAGE</sequence>
<dbReference type="Pfam" id="PF01694">
    <property type="entry name" value="Rhomboid"/>
    <property type="match status" value="1"/>
</dbReference>
<evidence type="ECO:0000256" key="5">
    <source>
        <dbReference type="ARBA" id="ARBA00022989"/>
    </source>
</evidence>
<dbReference type="InterPro" id="IPR046483">
    <property type="entry name" value="DUF6576"/>
</dbReference>
<keyword evidence="10" id="KW-0645">Protease</keyword>
<accession>A0ABY6LVI2</accession>
<dbReference type="PANTHER" id="PTHR43731:SF14">
    <property type="entry name" value="PRESENILIN-ASSOCIATED RHOMBOID-LIKE PROTEIN, MITOCHONDRIAL"/>
    <property type="match status" value="1"/>
</dbReference>
<evidence type="ECO:0000259" key="9">
    <source>
        <dbReference type="Pfam" id="PF20216"/>
    </source>
</evidence>
<dbReference type="PANTHER" id="PTHR43731">
    <property type="entry name" value="RHOMBOID PROTEASE"/>
    <property type="match status" value="1"/>
</dbReference>
<evidence type="ECO:0000256" key="2">
    <source>
        <dbReference type="ARBA" id="ARBA00009045"/>
    </source>
</evidence>
<dbReference type="InterPro" id="IPR050925">
    <property type="entry name" value="Rhomboid_protease_S54"/>
</dbReference>
<name>A0ABY6LVI2_9FLAO</name>
<keyword evidence="11" id="KW-1185">Reference proteome</keyword>
<evidence type="ECO:0000256" key="7">
    <source>
        <dbReference type="SAM" id="Phobius"/>
    </source>
</evidence>
<reference evidence="10" key="1">
    <citation type="submission" date="2021-08" db="EMBL/GenBank/DDBJ databases">
        <title>Flavobacterium sp. strain CC-SYL302.</title>
        <authorList>
            <person name="Lin S.-Y."/>
            <person name="Lee T.-H."/>
            <person name="Young C.-C."/>
        </authorList>
    </citation>
    <scope>NUCLEOTIDE SEQUENCE</scope>
    <source>
        <strain evidence="10">CC-SYL302</strain>
    </source>
</reference>
<feature type="transmembrane region" description="Helical" evidence="7">
    <location>
        <begin position="160"/>
        <end position="179"/>
    </location>
</feature>
<evidence type="ECO:0000256" key="3">
    <source>
        <dbReference type="ARBA" id="ARBA00022692"/>
    </source>
</evidence>
<protein>
    <submittedName>
        <fullName evidence="10">Rhomboid family intramembrane serine protease</fullName>
    </submittedName>
</protein>